<reference evidence="1" key="1">
    <citation type="submission" date="2018-02" db="EMBL/GenBank/DDBJ databases">
        <title>Rhizophora mucronata_Transcriptome.</title>
        <authorList>
            <person name="Meera S.P."/>
            <person name="Sreeshan A."/>
            <person name="Augustine A."/>
        </authorList>
    </citation>
    <scope>NUCLEOTIDE SEQUENCE</scope>
    <source>
        <tissue evidence="1">Leaf</tissue>
    </source>
</reference>
<name>A0A2P2ISP2_RHIMU</name>
<dbReference type="EMBL" id="GGEC01003759">
    <property type="protein sequence ID" value="MBW84242.1"/>
    <property type="molecule type" value="Transcribed_RNA"/>
</dbReference>
<protein>
    <submittedName>
        <fullName evidence="1">Uncharacterized protein</fullName>
    </submittedName>
</protein>
<organism evidence="1">
    <name type="scientific">Rhizophora mucronata</name>
    <name type="common">Asiatic mangrove</name>
    <dbReference type="NCBI Taxonomy" id="61149"/>
    <lineage>
        <taxon>Eukaryota</taxon>
        <taxon>Viridiplantae</taxon>
        <taxon>Streptophyta</taxon>
        <taxon>Embryophyta</taxon>
        <taxon>Tracheophyta</taxon>
        <taxon>Spermatophyta</taxon>
        <taxon>Magnoliopsida</taxon>
        <taxon>eudicotyledons</taxon>
        <taxon>Gunneridae</taxon>
        <taxon>Pentapetalae</taxon>
        <taxon>rosids</taxon>
        <taxon>fabids</taxon>
        <taxon>Malpighiales</taxon>
        <taxon>Rhizophoraceae</taxon>
        <taxon>Rhizophora</taxon>
    </lineage>
</organism>
<accession>A0A2P2ISP2</accession>
<proteinExistence type="predicted"/>
<sequence>MYKRIAIRNERLTQAFQYEHDYAVSNALKRTKSITDVSLSLIMTQ</sequence>
<evidence type="ECO:0000313" key="1">
    <source>
        <dbReference type="EMBL" id="MBW84242.1"/>
    </source>
</evidence>
<dbReference type="AlphaFoldDB" id="A0A2P2ISP2"/>